<accession>A0A2G4F5I0</accession>
<name>A0A2G4F5I0_9CYAN</name>
<evidence type="ECO:0000313" key="1">
    <source>
        <dbReference type="EMBL" id="PHX56999.1"/>
    </source>
</evidence>
<gene>
    <name evidence="1" type="ORF">CP500_002625</name>
</gene>
<sequence length="125" mass="14143">MAKINLHDGFDELAFLELFCEEPKDSQPSDGYWCYEVTDSLGVTLKFGMNIIQQSVQIELKIADATVGIMCFELVNFIEINDYINGKLEFLVAPKNEEFKTLVQVELRPRIKVDCSTLSLCPMAA</sequence>
<dbReference type="AlphaFoldDB" id="A0A2G4F5I0"/>
<keyword evidence="2" id="KW-1185">Reference proteome</keyword>
<dbReference type="Proteomes" id="UP000226442">
    <property type="component" value="Unassembled WGS sequence"/>
</dbReference>
<organism evidence="1 2">
    <name type="scientific">Tychonema bourrellyi FEM_GT703</name>
    <dbReference type="NCBI Taxonomy" id="2040638"/>
    <lineage>
        <taxon>Bacteria</taxon>
        <taxon>Bacillati</taxon>
        <taxon>Cyanobacteriota</taxon>
        <taxon>Cyanophyceae</taxon>
        <taxon>Oscillatoriophycideae</taxon>
        <taxon>Oscillatoriales</taxon>
        <taxon>Microcoleaceae</taxon>
        <taxon>Tychonema</taxon>
    </lineage>
</organism>
<protein>
    <submittedName>
        <fullName evidence="1">Uncharacterized protein</fullName>
    </submittedName>
</protein>
<evidence type="ECO:0000313" key="2">
    <source>
        <dbReference type="Proteomes" id="UP000226442"/>
    </source>
</evidence>
<comment type="caution">
    <text evidence="1">The sequence shown here is derived from an EMBL/GenBank/DDBJ whole genome shotgun (WGS) entry which is preliminary data.</text>
</comment>
<dbReference type="CDD" id="cd20698">
    <property type="entry name" value="CdiI_Kp-like"/>
    <property type="match status" value="1"/>
</dbReference>
<dbReference type="RefSeq" id="WP_096831480.1">
    <property type="nucleotide sequence ID" value="NZ_NXIB02000008.1"/>
</dbReference>
<dbReference type="EMBL" id="NXIB02000008">
    <property type="protein sequence ID" value="PHX56999.1"/>
    <property type="molecule type" value="Genomic_DNA"/>
</dbReference>
<dbReference type="OrthoDB" id="464379at2"/>
<proteinExistence type="predicted"/>
<reference evidence="1" key="1">
    <citation type="submission" date="2017-10" db="EMBL/GenBank/DDBJ databases">
        <title>Draft genome sequence of the planktic cyanobacteria Tychonema bourrellyi isolated from alpine lentic freshwater.</title>
        <authorList>
            <person name="Tett A."/>
            <person name="Armanini F."/>
            <person name="Asnicar F."/>
            <person name="Boscaini A."/>
            <person name="Pasolli E."/>
            <person name="Zolfo M."/>
            <person name="Donati C."/>
            <person name="Salmaso N."/>
            <person name="Segata N."/>
        </authorList>
    </citation>
    <scope>NUCLEOTIDE SEQUENCE</scope>
    <source>
        <strain evidence="1">FEM_GT703</strain>
    </source>
</reference>